<gene>
    <name evidence="6" type="ORF">J2Z82_000606</name>
</gene>
<keyword evidence="6" id="KW-0436">Ligase</keyword>
<keyword evidence="6" id="KW-0687">Ribonucleoprotein</keyword>
<evidence type="ECO:0000256" key="2">
    <source>
        <dbReference type="ARBA" id="ARBA00022741"/>
    </source>
</evidence>
<sequence>MYTPLFFIILINKISISIIITHEKGNHELNLHGWIIYNGYLPGNKFLDFAEWLQDAAFKQNIYTDIYKNNELLTFLSTDSLDLIRENKESLPNFVIFTDKDIYLAKQLELLGVRVFNSAESIEKSDDKIATYQTLAAKHLPIPKTIVAPKAFVKSEYFNPKDFRDSINSLGFPVIIKEAFGSFGEQVYLVHSMEEAFEKLFELHGIPFMLQEFISSSHGKDIRLQVVGDEVVAAMTRHSSNDFRANITAGGTMKKYQPSHEEKETAVAATRAIGADFAGVDLLFGPDNKPVICEINSNAHIRNMYDCTGINVAEFMIGYIINTLRIEDSK</sequence>
<evidence type="ECO:0000256" key="3">
    <source>
        <dbReference type="ARBA" id="ARBA00022840"/>
    </source>
</evidence>
<reference evidence="6 7" key="1">
    <citation type="submission" date="2021-03" db="EMBL/GenBank/DDBJ databases">
        <title>Genomic Encyclopedia of Type Strains, Phase IV (KMG-IV): sequencing the most valuable type-strain genomes for metagenomic binning, comparative biology and taxonomic classification.</title>
        <authorList>
            <person name="Goeker M."/>
        </authorList>
    </citation>
    <scope>NUCLEOTIDE SEQUENCE [LARGE SCALE GENOMIC DNA]</scope>
    <source>
        <strain evidence="6 7">DSM 21085</strain>
    </source>
</reference>
<evidence type="ECO:0000259" key="5">
    <source>
        <dbReference type="PROSITE" id="PS50975"/>
    </source>
</evidence>
<dbReference type="PANTHER" id="PTHR21621:SF2">
    <property type="entry name" value="COENZYME GAMMA-F420-2:ALPHA-L-GLUTAMATE LIGASE"/>
    <property type="match status" value="1"/>
</dbReference>
<organism evidence="6 7">
    <name type="scientific">Virgibacillus litoralis</name>
    <dbReference type="NCBI Taxonomy" id="578221"/>
    <lineage>
        <taxon>Bacteria</taxon>
        <taxon>Bacillati</taxon>
        <taxon>Bacillota</taxon>
        <taxon>Bacilli</taxon>
        <taxon>Bacillales</taxon>
        <taxon>Bacillaceae</taxon>
        <taxon>Virgibacillus</taxon>
    </lineage>
</organism>
<dbReference type="GO" id="GO:0005840">
    <property type="term" value="C:ribosome"/>
    <property type="evidence" value="ECO:0007669"/>
    <property type="project" value="UniProtKB-KW"/>
</dbReference>
<dbReference type="NCBIfam" id="TIGR00768">
    <property type="entry name" value="rimK_fam"/>
    <property type="match status" value="1"/>
</dbReference>
<dbReference type="PROSITE" id="PS50975">
    <property type="entry name" value="ATP_GRASP"/>
    <property type="match status" value="1"/>
</dbReference>
<dbReference type="GO" id="GO:0043774">
    <property type="term" value="F:coenzyme F420-2 alpha-glutamyl ligase activity"/>
    <property type="evidence" value="ECO:0007669"/>
    <property type="project" value="UniProtKB-EC"/>
</dbReference>
<proteinExistence type="predicted"/>
<dbReference type="InterPro" id="IPR011761">
    <property type="entry name" value="ATP-grasp"/>
</dbReference>
<dbReference type="Gene3D" id="3.30.1490.20">
    <property type="entry name" value="ATP-grasp fold, A domain"/>
    <property type="match status" value="1"/>
</dbReference>
<evidence type="ECO:0000313" key="7">
    <source>
        <dbReference type="Proteomes" id="UP001519328"/>
    </source>
</evidence>
<feature type="domain" description="ATP-grasp" evidence="5">
    <location>
        <begin position="132"/>
        <end position="321"/>
    </location>
</feature>
<keyword evidence="3 4" id="KW-0067">ATP-binding</keyword>
<dbReference type="InterPro" id="IPR013651">
    <property type="entry name" value="ATP-grasp_RimK-type"/>
</dbReference>
<dbReference type="Gene3D" id="3.40.50.20">
    <property type="match status" value="1"/>
</dbReference>
<protein>
    <submittedName>
        <fullName evidence="6">Ribosomal protein S6--L-glutamate ligase/gamma-F420-2:alpha-L-glutamate ligase</fullName>
        <ecNumber evidence="6">6.3.2.-</ecNumber>
        <ecNumber evidence="6">6.3.2.32</ecNumber>
    </submittedName>
</protein>
<keyword evidence="2 4" id="KW-0547">Nucleotide-binding</keyword>
<evidence type="ECO:0000256" key="1">
    <source>
        <dbReference type="ARBA" id="ARBA00022723"/>
    </source>
</evidence>
<dbReference type="InterPro" id="IPR004666">
    <property type="entry name" value="Rp_bS6_RimK/Lys_biosynth_LsyX"/>
</dbReference>
<accession>A0ABS4H9V3</accession>
<dbReference type="Pfam" id="PF08443">
    <property type="entry name" value="RimK"/>
    <property type="match status" value="1"/>
</dbReference>
<keyword evidence="6" id="KW-0689">Ribosomal protein</keyword>
<dbReference type="SUPFAM" id="SSF56059">
    <property type="entry name" value="Glutathione synthetase ATP-binding domain-like"/>
    <property type="match status" value="1"/>
</dbReference>
<keyword evidence="1" id="KW-0479">Metal-binding</keyword>
<comment type="caution">
    <text evidence="6">The sequence shown here is derived from an EMBL/GenBank/DDBJ whole genome shotgun (WGS) entry which is preliminary data.</text>
</comment>
<dbReference type="Proteomes" id="UP001519328">
    <property type="component" value="Unassembled WGS sequence"/>
</dbReference>
<dbReference type="PANTHER" id="PTHR21621">
    <property type="entry name" value="RIBOSOMAL PROTEIN S6 MODIFICATION PROTEIN"/>
    <property type="match status" value="1"/>
</dbReference>
<evidence type="ECO:0000256" key="4">
    <source>
        <dbReference type="PROSITE-ProRule" id="PRU00409"/>
    </source>
</evidence>
<keyword evidence="7" id="KW-1185">Reference proteome</keyword>
<evidence type="ECO:0000313" key="6">
    <source>
        <dbReference type="EMBL" id="MBP1947680.1"/>
    </source>
</evidence>
<dbReference type="EC" id="6.3.2.32" evidence="6"/>
<dbReference type="Gene3D" id="3.30.470.20">
    <property type="entry name" value="ATP-grasp fold, B domain"/>
    <property type="match status" value="1"/>
</dbReference>
<dbReference type="EMBL" id="JAGGKK010000002">
    <property type="protein sequence ID" value="MBP1947680.1"/>
    <property type="molecule type" value="Genomic_DNA"/>
</dbReference>
<dbReference type="EC" id="6.3.2.-" evidence="6"/>
<dbReference type="InterPro" id="IPR013815">
    <property type="entry name" value="ATP_grasp_subdomain_1"/>
</dbReference>
<name>A0ABS4H9V3_9BACI</name>